<gene>
    <name evidence="5" type="ORF">GCM10010191_07140</name>
</gene>
<comment type="cofactor">
    <cofactor evidence="1">
        <name>Fe(2+)</name>
        <dbReference type="ChEBI" id="CHEBI:29033"/>
    </cofactor>
</comment>
<dbReference type="InterPro" id="IPR003347">
    <property type="entry name" value="JmjC_dom"/>
</dbReference>
<comment type="caution">
    <text evidence="5">The sequence shown here is derived from an EMBL/GenBank/DDBJ whole genome shotgun (WGS) entry which is preliminary data.</text>
</comment>
<keyword evidence="3" id="KW-0408">Iron</keyword>
<name>A0ABN3IE33_9ACTN</name>
<organism evidence="5 6">
    <name type="scientific">Actinomadura vinacea</name>
    <dbReference type="NCBI Taxonomy" id="115336"/>
    <lineage>
        <taxon>Bacteria</taxon>
        <taxon>Bacillati</taxon>
        <taxon>Actinomycetota</taxon>
        <taxon>Actinomycetes</taxon>
        <taxon>Streptosporangiales</taxon>
        <taxon>Thermomonosporaceae</taxon>
        <taxon>Actinomadura</taxon>
    </lineage>
</organism>
<dbReference type="CDD" id="cd02208">
    <property type="entry name" value="cupin_RmlC-like"/>
    <property type="match status" value="1"/>
</dbReference>
<evidence type="ECO:0000313" key="6">
    <source>
        <dbReference type="Proteomes" id="UP001501231"/>
    </source>
</evidence>
<evidence type="ECO:0000256" key="3">
    <source>
        <dbReference type="ARBA" id="ARBA00023004"/>
    </source>
</evidence>
<accession>A0ABN3IE33</accession>
<dbReference type="SUPFAM" id="SSF51197">
    <property type="entry name" value="Clavaminate synthase-like"/>
    <property type="match status" value="1"/>
</dbReference>
<dbReference type="Gene3D" id="2.60.120.650">
    <property type="entry name" value="Cupin"/>
    <property type="match status" value="1"/>
</dbReference>
<evidence type="ECO:0000313" key="5">
    <source>
        <dbReference type="EMBL" id="GAA2402271.1"/>
    </source>
</evidence>
<evidence type="ECO:0000259" key="4">
    <source>
        <dbReference type="PROSITE" id="PS51184"/>
    </source>
</evidence>
<feature type="domain" description="JmjC" evidence="4">
    <location>
        <begin position="106"/>
        <end position="243"/>
    </location>
</feature>
<dbReference type="PANTHER" id="PTHR13096">
    <property type="entry name" value="MINA53 MYC INDUCED NUCLEAR ANTIGEN"/>
    <property type="match status" value="1"/>
</dbReference>
<dbReference type="RefSeq" id="WP_344586917.1">
    <property type="nucleotide sequence ID" value="NZ_BAAARW010000002.1"/>
</dbReference>
<dbReference type="Proteomes" id="UP001501231">
    <property type="component" value="Unassembled WGS sequence"/>
</dbReference>
<keyword evidence="6" id="KW-1185">Reference proteome</keyword>
<proteinExistence type="predicted"/>
<protein>
    <recommendedName>
        <fullName evidence="4">JmjC domain-containing protein</fullName>
    </recommendedName>
</protein>
<reference evidence="5 6" key="1">
    <citation type="journal article" date="2019" name="Int. J. Syst. Evol. Microbiol.">
        <title>The Global Catalogue of Microorganisms (GCM) 10K type strain sequencing project: providing services to taxonomists for standard genome sequencing and annotation.</title>
        <authorList>
            <consortium name="The Broad Institute Genomics Platform"/>
            <consortium name="The Broad Institute Genome Sequencing Center for Infectious Disease"/>
            <person name="Wu L."/>
            <person name="Ma J."/>
        </authorList>
    </citation>
    <scope>NUCLEOTIDE SEQUENCE [LARGE SCALE GENOMIC DNA]</scope>
    <source>
        <strain evidence="5 6">JCM 3325</strain>
    </source>
</reference>
<dbReference type="PANTHER" id="PTHR13096:SF8">
    <property type="entry name" value="RIBOSOMAL OXYGENASE 1"/>
    <property type="match status" value="1"/>
</dbReference>
<dbReference type="InterPro" id="IPR039994">
    <property type="entry name" value="NO66-like"/>
</dbReference>
<keyword evidence="2" id="KW-0479">Metal-binding</keyword>
<evidence type="ECO:0000256" key="2">
    <source>
        <dbReference type="ARBA" id="ARBA00022723"/>
    </source>
</evidence>
<dbReference type="PROSITE" id="PS51184">
    <property type="entry name" value="JMJC"/>
    <property type="match status" value="1"/>
</dbReference>
<dbReference type="EMBL" id="BAAARW010000002">
    <property type="protein sequence ID" value="GAA2402271.1"/>
    <property type="molecule type" value="Genomic_DNA"/>
</dbReference>
<sequence length="296" mass="32902">MRDLRAVTTHVSVSELLATTAAERPDGPLAARVALSPEYRVTAERVDTWLDRGQITTAAVSFSRDNSAAPLSLMSSDVEVQGRRWPFLISADKARLLVKDGHTMVLSCPELWEENLRRMSLETVEAMVASLNTMIFLTPPGTSGFHQHRDRDDYVVVVQTEGTKIWRLYDAPPHGWTEDDDTRPAPESLSAEVKLEVGDTLVIPRGWGHAASADPSTLSIHLSFGINYVSPAHMLRVALINTLRNMRESATLEETQSAYLEILDEFENSDADALVKEFISAQYRTGDVRLRDIAGR</sequence>
<dbReference type="Pfam" id="PF08007">
    <property type="entry name" value="JmjC_2"/>
    <property type="match status" value="1"/>
</dbReference>
<evidence type="ECO:0000256" key="1">
    <source>
        <dbReference type="ARBA" id="ARBA00001954"/>
    </source>
</evidence>